<dbReference type="SUPFAM" id="SSF74653">
    <property type="entry name" value="TolA/TonB C-terminal domain"/>
    <property type="match status" value="1"/>
</dbReference>
<dbReference type="RefSeq" id="WP_173199862.1">
    <property type="nucleotide sequence ID" value="NZ_JABFCX010000003.1"/>
</dbReference>
<sequence>MRYALFISALLHLGIMAAGFIAAPFMTVPAVVDSQRIPIELLTEAEFADRTSVMADRVSEEIADTNPSDDIEVSSLPDPIPTPQFEEPTIEETPEPVEQPKPEEPKPEPKDPPKKEEDKPKSEEDDFFSGLDDALVDLEEEDERKAPSEVVDPEGLSDQEAIGLGDTLTAAEEDLVREQMARRCFDQPQGVPNAEKLIVRVRFSLDREGYLIGQPEVLNATSIALSGNSWWRTTRDRAVQAVITCQPYDYLPAERYYVWSEMTLNFSPRGVM</sequence>
<comment type="caution">
    <text evidence="2">The sequence shown here is derived from an EMBL/GenBank/DDBJ whole genome shotgun (WGS) entry which is preliminary data.</text>
</comment>
<organism evidence="2 3">
    <name type="scientific">Parvularcula mediterranea</name>
    <dbReference type="NCBI Taxonomy" id="2732508"/>
    <lineage>
        <taxon>Bacteria</taxon>
        <taxon>Pseudomonadati</taxon>
        <taxon>Pseudomonadota</taxon>
        <taxon>Alphaproteobacteria</taxon>
        <taxon>Parvularculales</taxon>
        <taxon>Parvularculaceae</taxon>
        <taxon>Parvularcula</taxon>
    </lineage>
</organism>
<dbReference type="Gene3D" id="3.30.1150.10">
    <property type="match status" value="1"/>
</dbReference>
<name>A0A7Y3W5S8_9PROT</name>
<reference evidence="2 3" key="1">
    <citation type="submission" date="2020-05" db="EMBL/GenBank/DDBJ databases">
        <title>Parvularcula mediterraneae sp. nov., isolated from polypropylene straw from shallow seawater of the seashore of Laganas in Zakynthos island, Greece.</title>
        <authorList>
            <person name="Szabo I."/>
            <person name="Al-Omari J."/>
            <person name="Rado J."/>
            <person name="Szerdahelyi G.S."/>
        </authorList>
    </citation>
    <scope>NUCLEOTIDE SEQUENCE [LARGE SCALE GENOMIC DNA]</scope>
    <source>
        <strain evidence="2 3">ZS-1/3</strain>
    </source>
</reference>
<keyword evidence="3" id="KW-1185">Reference proteome</keyword>
<gene>
    <name evidence="2" type="ORF">HK107_11425</name>
</gene>
<evidence type="ECO:0008006" key="4">
    <source>
        <dbReference type="Google" id="ProtNLM"/>
    </source>
</evidence>
<proteinExistence type="predicted"/>
<dbReference type="Proteomes" id="UP000536835">
    <property type="component" value="Unassembled WGS sequence"/>
</dbReference>
<evidence type="ECO:0000313" key="3">
    <source>
        <dbReference type="Proteomes" id="UP000536835"/>
    </source>
</evidence>
<feature type="compositionally biased region" description="Acidic residues" evidence="1">
    <location>
        <begin position="62"/>
        <end position="72"/>
    </location>
</feature>
<feature type="region of interest" description="Disordered" evidence="1">
    <location>
        <begin position="62"/>
        <end position="128"/>
    </location>
</feature>
<dbReference type="EMBL" id="JABFCX010000003">
    <property type="protein sequence ID" value="NNU16929.1"/>
    <property type="molecule type" value="Genomic_DNA"/>
</dbReference>
<protein>
    <recommendedName>
        <fullName evidence="4">Cell envelope biogenesis protein TolA</fullName>
    </recommendedName>
</protein>
<feature type="compositionally biased region" description="Basic and acidic residues" evidence="1">
    <location>
        <begin position="98"/>
        <end position="122"/>
    </location>
</feature>
<evidence type="ECO:0000313" key="2">
    <source>
        <dbReference type="EMBL" id="NNU16929.1"/>
    </source>
</evidence>
<evidence type="ECO:0000256" key="1">
    <source>
        <dbReference type="SAM" id="MobiDB-lite"/>
    </source>
</evidence>
<accession>A0A7Y3W5S8</accession>
<dbReference type="AlphaFoldDB" id="A0A7Y3W5S8"/>